<feature type="domain" description="Peptidase M13 N-terminal" evidence="11">
    <location>
        <begin position="110"/>
        <end position="178"/>
    </location>
</feature>
<dbReference type="CDD" id="cd08662">
    <property type="entry name" value="M13"/>
    <property type="match status" value="1"/>
</dbReference>
<feature type="domain" description="Peptidase M13 N-terminal" evidence="11">
    <location>
        <begin position="182"/>
        <end position="258"/>
    </location>
</feature>
<dbReference type="OrthoDB" id="6475849at2759"/>
<keyword evidence="3" id="KW-0645">Protease</keyword>
<comment type="similarity">
    <text evidence="2">Belongs to the peptidase M13 family.</text>
</comment>
<dbReference type="Gene3D" id="3.40.390.10">
    <property type="entry name" value="Collagenase (Catalytic Domain)"/>
    <property type="match status" value="1"/>
</dbReference>
<name>A0A1W0WKD7_HYPEX</name>
<feature type="domain" description="Peptidase M13 C-terminal" evidence="10">
    <location>
        <begin position="312"/>
        <end position="513"/>
    </location>
</feature>
<keyword evidence="4" id="KW-0479">Metal-binding</keyword>
<dbReference type="PRINTS" id="PR00786">
    <property type="entry name" value="NEPRILYSIN"/>
</dbReference>
<keyword evidence="7" id="KW-0482">Metalloprotease</keyword>
<dbReference type="EMBL" id="MTYJ01000085">
    <property type="protein sequence ID" value="OQV15665.1"/>
    <property type="molecule type" value="Genomic_DNA"/>
</dbReference>
<keyword evidence="9" id="KW-0732">Signal</keyword>
<comment type="cofactor">
    <cofactor evidence="1">
        <name>Zn(2+)</name>
        <dbReference type="ChEBI" id="CHEBI:29105"/>
    </cofactor>
</comment>
<evidence type="ECO:0000313" key="12">
    <source>
        <dbReference type="EMBL" id="OQV15665.1"/>
    </source>
</evidence>
<evidence type="ECO:0000259" key="10">
    <source>
        <dbReference type="Pfam" id="PF01431"/>
    </source>
</evidence>
<keyword evidence="13" id="KW-1185">Reference proteome</keyword>
<dbReference type="Pfam" id="PF01431">
    <property type="entry name" value="Peptidase_M13"/>
    <property type="match status" value="1"/>
</dbReference>
<evidence type="ECO:0000256" key="3">
    <source>
        <dbReference type="ARBA" id="ARBA00022670"/>
    </source>
</evidence>
<sequence>MQRQRGVFFRLLISFVILCCMSQACLGSPTGMERSRGRGLQSTNRHVRREARSPSDGSRTAGDGPQAVLHTAVRCPRQHDGNEEHRVCVTDHCFALANTTKSNMNTTMDPCDDFYNYACGNWPRNNPVPVGKTSWDSFSIVEQRVKERLHDALEAEDDKDDPSTARRKAKLYYRSCMDHWDDWETCVQSTRNNMNIAVGSLYVRRYFNESNKHKLAGMIRDLRQSVSIRLRKASWLDWRTKKQALAKLDLMTDYIGYPDYILNDTATLDEQYSTLTIDGDYFANYYRMSSFSQPTLHNTRFAGDGLIPGEANAFYDNYYNEIALQATIIQPPFYDEDRPEYLNFAAIGTIIGHEFTHGFDDAGSHYDGEGTYSNWWSPESMTRYRERLAELRAKYSNYTLPDGSVVDGSYTLGENIADGGGVKMALHAYRLFVQRTGVSDSRLPGFESFSNEQMYFLGYAQTWCGAVSSGSAWEDLTDHHSPRQFRVIGPLSGMRHFAEAYQCPTGSRMNPSVELGVW</sequence>
<protein>
    <submittedName>
        <fullName evidence="12">Neprilysin-11</fullName>
    </submittedName>
</protein>
<dbReference type="Pfam" id="PF05649">
    <property type="entry name" value="Peptidase_M13_N"/>
    <property type="match status" value="2"/>
</dbReference>
<comment type="caution">
    <text evidence="12">The sequence shown here is derived from an EMBL/GenBank/DDBJ whole genome shotgun (WGS) entry which is preliminary data.</text>
</comment>
<dbReference type="PROSITE" id="PS51257">
    <property type="entry name" value="PROKAR_LIPOPROTEIN"/>
    <property type="match status" value="1"/>
</dbReference>
<dbReference type="Gene3D" id="1.10.1380.10">
    <property type="entry name" value="Neutral endopeptidase , domain2"/>
    <property type="match status" value="1"/>
</dbReference>
<dbReference type="PROSITE" id="PS51885">
    <property type="entry name" value="NEPRILYSIN"/>
    <property type="match status" value="1"/>
</dbReference>
<organism evidence="12 13">
    <name type="scientific">Hypsibius exemplaris</name>
    <name type="common">Freshwater tardigrade</name>
    <dbReference type="NCBI Taxonomy" id="2072580"/>
    <lineage>
        <taxon>Eukaryota</taxon>
        <taxon>Metazoa</taxon>
        <taxon>Ecdysozoa</taxon>
        <taxon>Tardigrada</taxon>
        <taxon>Eutardigrada</taxon>
        <taxon>Parachela</taxon>
        <taxon>Hypsibioidea</taxon>
        <taxon>Hypsibiidae</taxon>
        <taxon>Hypsibius</taxon>
    </lineage>
</organism>
<dbReference type="GO" id="GO:0004222">
    <property type="term" value="F:metalloendopeptidase activity"/>
    <property type="evidence" value="ECO:0007669"/>
    <property type="project" value="InterPro"/>
</dbReference>
<evidence type="ECO:0000256" key="8">
    <source>
        <dbReference type="SAM" id="MobiDB-lite"/>
    </source>
</evidence>
<proteinExistence type="inferred from homology"/>
<evidence type="ECO:0000256" key="2">
    <source>
        <dbReference type="ARBA" id="ARBA00007357"/>
    </source>
</evidence>
<feature type="chain" id="PRO_5013048667" evidence="9">
    <location>
        <begin position="28"/>
        <end position="518"/>
    </location>
</feature>
<evidence type="ECO:0000256" key="7">
    <source>
        <dbReference type="ARBA" id="ARBA00023049"/>
    </source>
</evidence>
<feature type="region of interest" description="Disordered" evidence="8">
    <location>
        <begin position="29"/>
        <end position="66"/>
    </location>
</feature>
<dbReference type="GO" id="GO:0046872">
    <property type="term" value="F:metal ion binding"/>
    <property type="evidence" value="ECO:0007669"/>
    <property type="project" value="UniProtKB-KW"/>
</dbReference>
<evidence type="ECO:0000313" key="13">
    <source>
        <dbReference type="Proteomes" id="UP000192578"/>
    </source>
</evidence>
<keyword evidence="5" id="KW-0378">Hydrolase</keyword>
<dbReference type="GO" id="GO:0005886">
    <property type="term" value="C:plasma membrane"/>
    <property type="evidence" value="ECO:0007669"/>
    <property type="project" value="TreeGrafter"/>
</dbReference>
<evidence type="ECO:0000256" key="1">
    <source>
        <dbReference type="ARBA" id="ARBA00001947"/>
    </source>
</evidence>
<evidence type="ECO:0000256" key="6">
    <source>
        <dbReference type="ARBA" id="ARBA00022833"/>
    </source>
</evidence>
<dbReference type="InterPro" id="IPR018497">
    <property type="entry name" value="Peptidase_M13_C"/>
</dbReference>
<dbReference type="InterPro" id="IPR008753">
    <property type="entry name" value="Peptidase_M13_N"/>
</dbReference>
<evidence type="ECO:0000259" key="11">
    <source>
        <dbReference type="Pfam" id="PF05649"/>
    </source>
</evidence>
<dbReference type="Proteomes" id="UP000192578">
    <property type="component" value="Unassembled WGS sequence"/>
</dbReference>
<feature type="signal peptide" evidence="9">
    <location>
        <begin position="1"/>
        <end position="27"/>
    </location>
</feature>
<keyword evidence="6" id="KW-0862">Zinc</keyword>
<accession>A0A1W0WKD7</accession>
<gene>
    <name evidence="12" type="ORF">BV898_10141</name>
</gene>
<dbReference type="InterPro" id="IPR000718">
    <property type="entry name" value="Peptidase_M13"/>
</dbReference>
<dbReference type="SUPFAM" id="SSF55486">
    <property type="entry name" value="Metalloproteases ('zincins'), catalytic domain"/>
    <property type="match status" value="2"/>
</dbReference>
<dbReference type="GO" id="GO:0016485">
    <property type="term" value="P:protein processing"/>
    <property type="evidence" value="ECO:0007669"/>
    <property type="project" value="TreeGrafter"/>
</dbReference>
<dbReference type="PANTHER" id="PTHR11733">
    <property type="entry name" value="ZINC METALLOPROTEASE FAMILY M13 NEPRILYSIN-RELATED"/>
    <property type="match status" value="1"/>
</dbReference>
<dbReference type="AlphaFoldDB" id="A0A1W0WKD7"/>
<evidence type="ECO:0000256" key="5">
    <source>
        <dbReference type="ARBA" id="ARBA00022801"/>
    </source>
</evidence>
<dbReference type="InterPro" id="IPR042089">
    <property type="entry name" value="Peptidase_M13_dom_2"/>
</dbReference>
<evidence type="ECO:0000256" key="4">
    <source>
        <dbReference type="ARBA" id="ARBA00022723"/>
    </source>
</evidence>
<reference evidence="13" key="1">
    <citation type="submission" date="2017-01" db="EMBL/GenBank/DDBJ databases">
        <title>Comparative genomics of anhydrobiosis in the tardigrade Hypsibius dujardini.</title>
        <authorList>
            <person name="Yoshida Y."/>
            <person name="Koutsovoulos G."/>
            <person name="Laetsch D."/>
            <person name="Stevens L."/>
            <person name="Kumar S."/>
            <person name="Horikawa D."/>
            <person name="Ishino K."/>
            <person name="Komine S."/>
            <person name="Tomita M."/>
            <person name="Blaxter M."/>
            <person name="Arakawa K."/>
        </authorList>
    </citation>
    <scope>NUCLEOTIDE SEQUENCE [LARGE SCALE GENOMIC DNA]</scope>
    <source>
        <strain evidence="13">Z151</strain>
    </source>
</reference>
<dbReference type="InterPro" id="IPR024079">
    <property type="entry name" value="MetalloPept_cat_dom_sf"/>
</dbReference>
<dbReference type="PANTHER" id="PTHR11733:SF167">
    <property type="entry name" value="FI17812P1-RELATED"/>
    <property type="match status" value="1"/>
</dbReference>
<evidence type="ECO:0000256" key="9">
    <source>
        <dbReference type="SAM" id="SignalP"/>
    </source>
</evidence>